<accession>A0A1J9QS32</accession>
<dbReference type="Pfam" id="PF08550">
    <property type="entry name" value="GATA_AreA"/>
    <property type="match status" value="1"/>
</dbReference>
<gene>
    <name evidence="3" type="ORF">BKCO1_4400017</name>
</gene>
<proteinExistence type="predicted"/>
<comment type="caution">
    <text evidence="3">The sequence shown here is derived from an EMBL/GenBank/DDBJ whole genome shotgun (WGS) entry which is preliminary data.</text>
</comment>
<reference evidence="3 4" key="1">
    <citation type="submission" date="2016-10" db="EMBL/GenBank/DDBJ databases">
        <title>Proteomics and genomics reveal pathogen-plant mechanisms compatible with a hemibiotrophic lifestyle of Diplodia corticola.</title>
        <authorList>
            <person name="Fernandes I."/>
            <person name="De Jonge R."/>
            <person name="Van De Peer Y."/>
            <person name="Devreese B."/>
            <person name="Alves A."/>
            <person name="Esteves A.C."/>
        </authorList>
    </citation>
    <scope>NUCLEOTIDE SEQUENCE [LARGE SCALE GENOMIC DNA]</scope>
    <source>
        <strain evidence="3 4">CBS 112549</strain>
    </source>
</reference>
<keyword evidence="4" id="KW-1185">Reference proteome</keyword>
<dbReference type="RefSeq" id="XP_020128026.1">
    <property type="nucleotide sequence ID" value="XM_020276070.1"/>
</dbReference>
<dbReference type="InterPro" id="IPR013860">
    <property type="entry name" value="AreA_GATA"/>
</dbReference>
<dbReference type="OrthoDB" id="515401at2759"/>
<dbReference type="EMBL" id="MNUE01000044">
    <property type="protein sequence ID" value="OJD31766.1"/>
    <property type="molecule type" value="Genomic_DNA"/>
</dbReference>
<dbReference type="GeneID" id="31016331"/>
<dbReference type="Proteomes" id="UP000183809">
    <property type="component" value="Unassembled WGS sequence"/>
</dbReference>
<feature type="domain" description="Nitrogen regulatory protein areA GATA-like" evidence="2">
    <location>
        <begin position="78"/>
        <end position="103"/>
    </location>
</feature>
<feature type="region of interest" description="Disordered" evidence="1">
    <location>
        <begin position="132"/>
        <end position="172"/>
    </location>
</feature>
<evidence type="ECO:0000259" key="2">
    <source>
        <dbReference type="Pfam" id="PF08550"/>
    </source>
</evidence>
<evidence type="ECO:0000313" key="3">
    <source>
        <dbReference type="EMBL" id="OJD31766.1"/>
    </source>
</evidence>
<dbReference type="AlphaFoldDB" id="A0A1J9QS32"/>
<name>A0A1J9QS32_9PEZI</name>
<organism evidence="3 4">
    <name type="scientific">Diplodia corticola</name>
    <dbReference type="NCBI Taxonomy" id="236234"/>
    <lineage>
        <taxon>Eukaryota</taxon>
        <taxon>Fungi</taxon>
        <taxon>Dikarya</taxon>
        <taxon>Ascomycota</taxon>
        <taxon>Pezizomycotina</taxon>
        <taxon>Dothideomycetes</taxon>
        <taxon>Dothideomycetes incertae sedis</taxon>
        <taxon>Botryosphaeriales</taxon>
        <taxon>Botryosphaeriaceae</taxon>
        <taxon>Diplodia</taxon>
    </lineage>
</organism>
<dbReference type="STRING" id="236234.A0A1J9QS32"/>
<feature type="region of interest" description="Disordered" evidence="1">
    <location>
        <begin position="406"/>
        <end position="439"/>
    </location>
</feature>
<protein>
    <submittedName>
        <fullName evidence="3">Nitrogen regulatory protein area</fullName>
    </submittedName>
</protein>
<sequence>MATTTHSRQASYLCGNDAFHTPSLTPASTLASSHDPSSPSHHHTCDDVLEDTVFPELKKNEESDVDELQKEDPMGIDMWKFYRNQSNVPDAERMENMTWRMMAINLRKAQQKKESSHPAVGHVKTPAAEYWSPTTASHQSTTAQPPKTRTTTTSTTPGIPDPPGASWTTAPGGRMGTIKSEQDLSDYQFSFTSHHHNHHHHHHHHHLSQDPQQDQPARFFPPPYGYGALDGPRGRIQLPNGPLKHEPDAPMPMMHARHVSLGAAAAAAGCPDGGDSFGGVKADDFTPHAQHASGGGGGGGGNVAPWDPGWAEDAFGGQSLYDRPELVKREGSEHGPLFDADGYLLPADDGWMAQDSSVLGGHGATAAQSLPQWQQFGENRYAEFSGQRHRFGTQLSQFGHIFTPSASGLGTQLSSNHQATCSSQASSPGTVGRKRRKER</sequence>
<feature type="compositionally biased region" description="Basic residues" evidence="1">
    <location>
        <begin position="194"/>
        <end position="206"/>
    </location>
</feature>
<evidence type="ECO:0000256" key="1">
    <source>
        <dbReference type="SAM" id="MobiDB-lite"/>
    </source>
</evidence>
<feature type="region of interest" description="Disordered" evidence="1">
    <location>
        <begin position="194"/>
        <end position="220"/>
    </location>
</feature>
<feature type="compositionally biased region" description="Low complexity" evidence="1">
    <location>
        <begin position="141"/>
        <end position="158"/>
    </location>
</feature>
<evidence type="ECO:0000313" key="4">
    <source>
        <dbReference type="Proteomes" id="UP000183809"/>
    </source>
</evidence>
<feature type="region of interest" description="Disordered" evidence="1">
    <location>
        <begin position="25"/>
        <end position="44"/>
    </location>
</feature>
<feature type="compositionally biased region" description="Polar residues" evidence="1">
    <location>
        <begin position="406"/>
        <end position="429"/>
    </location>
</feature>